<dbReference type="Proteomes" id="UP000887540">
    <property type="component" value="Unplaced"/>
</dbReference>
<organism evidence="2 3">
    <name type="scientific">Acrobeloides nanus</name>
    <dbReference type="NCBI Taxonomy" id="290746"/>
    <lineage>
        <taxon>Eukaryota</taxon>
        <taxon>Metazoa</taxon>
        <taxon>Ecdysozoa</taxon>
        <taxon>Nematoda</taxon>
        <taxon>Chromadorea</taxon>
        <taxon>Rhabditida</taxon>
        <taxon>Tylenchina</taxon>
        <taxon>Cephalobomorpha</taxon>
        <taxon>Cephaloboidea</taxon>
        <taxon>Cephalobidae</taxon>
        <taxon>Acrobeloides</taxon>
    </lineage>
</organism>
<feature type="compositionally biased region" description="Polar residues" evidence="1">
    <location>
        <begin position="256"/>
        <end position="269"/>
    </location>
</feature>
<feature type="compositionally biased region" description="Basic and acidic residues" evidence="1">
    <location>
        <begin position="308"/>
        <end position="317"/>
    </location>
</feature>
<feature type="region of interest" description="Disordered" evidence="1">
    <location>
        <begin position="210"/>
        <end position="232"/>
    </location>
</feature>
<feature type="region of interest" description="Disordered" evidence="1">
    <location>
        <begin position="34"/>
        <end position="69"/>
    </location>
</feature>
<dbReference type="WBParaSite" id="ACRNAN_Path_295.g1109.t1">
    <property type="protein sequence ID" value="ACRNAN_Path_295.g1109.t1"/>
    <property type="gene ID" value="ACRNAN_Path_295.g1109"/>
</dbReference>
<name>A0A914C4T7_9BILA</name>
<keyword evidence="2" id="KW-1185">Reference proteome</keyword>
<feature type="compositionally biased region" description="Basic and acidic residues" evidence="1">
    <location>
        <begin position="46"/>
        <end position="57"/>
    </location>
</feature>
<evidence type="ECO:0000256" key="1">
    <source>
        <dbReference type="SAM" id="MobiDB-lite"/>
    </source>
</evidence>
<sequence length="438" mass="49679">MASSRGRSLLAERKQKKTFAFGSSTPRELSYINTVPPKLRIIGDNQPDKGSKQKDQKQTPQATNSINGYINGTQEEHNISYYMRMARSLTPKRMAEKEIQPKIKCWAFGSSTPREFSHLNRIKPELRVYDAKVIIPPGERSQTVPDVAQFHPKPHKPAPKVETRKISEPTQKPKLQRRINNDDEIASEPDIVQDRGQDFEEFLRQYQINSNVVKDKNSDSSSHTPTPEPTKPEMLAYEEARVKSFLADLNQHTQEPVQTEAFSENNSEKLASPDETPRNIINNFNIAENAPIQEPSSNGEIKENLEALSKEEDEGKLSENLITENRITGKEHAENEQHMESEVHLIKNTPENKPSTSDEKQETLGLILPKLAESPRPGESMPSPLVTPIQDEVETREEGEDNISDLNQARDDSESHISRKIHYKNGQQLKLSQLKNLS</sequence>
<feature type="compositionally biased region" description="Basic and acidic residues" evidence="1">
    <location>
        <begin position="408"/>
        <end position="417"/>
    </location>
</feature>
<reference evidence="3" key="1">
    <citation type="submission" date="2022-11" db="UniProtKB">
        <authorList>
            <consortium name="WormBaseParasite"/>
        </authorList>
    </citation>
    <scope>IDENTIFICATION</scope>
</reference>
<dbReference type="AlphaFoldDB" id="A0A914C4T7"/>
<protein>
    <submittedName>
        <fullName evidence="3">Uncharacterized protein</fullName>
    </submittedName>
</protein>
<feature type="region of interest" description="Disordered" evidence="1">
    <location>
        <begin position="256"/>
        <end position="278"/>
    </location>
</feature>
<evidence type="ECO:0000313" key="3">
    <source>
        <dbReference type="WBParaSite" id="ACRNAN_Path_295.g1109.t1"/>
    </source>
</evidence>
<proteinExistence type="predicted"/>
<feature type="compositionally biased region" description="Polar residues" evidence="1">
    <location>
        <begin position="58"/>
        <end position="69"/>
    </location>
</feature>
<accession>A0A914C4T7</accession>
<feature type="compositionally biased region" description="Acidic residues" evidence="1">
    <location>
        <begin position="391"/>
        <end position="403"/>
    </location>
</feature>
<feature type="region of interest" description="Disordered" evidence="1">
    <location>
        <begin position="143"/>
        <end position="175"/>
    </location>
</feature>
<evidence type="ECO:0000313" key="2">
    <source>
        <dbReference type="Proteomes" id="UP000887540"/>
    </source>
</evidence>
<feature type="region of interest" description="Disordered" evidence="1">
    <location>
        <begin position="308"/>
        <end position="424"/>
    </location>
</feature>
<feature type="compositionally biased region" description="Basic and acidic residues" evidence="1">
    <location>
        <begin position="327"/>
        <end position="345"/>
    </location>
</feature>